<keyword evidence="3 7" id="KW-0805">Transcription regulation</keyword>
<evidence type="ECO:0000256" key="7">
    <source>
        <dbReference type="RuleBase" id="RU364144"/>
    </source>
</evidence>
<evidence type="ECO:0000256" key="3">
    <source>
        <dbReference type="ARBA" id="ARBA00023015"/>
    </source>
</evidence>
<dbReference type="Pfam" id="PF10232">
    <property type="entry name" value="Med8"/>
    <property type="match status" value="1"/>
</dbReference>
<dbReference type="GO" id="GO:0000978">
    <property type="term" value="F:RNA polymerase II cis-regulatory region sequence-specific DNA binding"/>
    <property type="evidence" value="ECO:0007669"/>
    <property type="project" value="TreeGrafter"/>
</dbReference>
<organism evidence="9 10">
    <name type="scientific">Patella caerulea</name>
    <name type="common">Rayed Mediterranean limpet</name>
    <dbReference type="NCBI Taxonomy" id="87958"/>
    <lineage>
        <taxon>Eukaryota</taxon>
        <taxon>Metazoa</taxon>
        <taxon>Spiralia</taxon>
        <taxon>Lophotrochozoa</taxon>
        <taxon>Mollusca</taxon>
        <taxon>Gastropoda</taxon>
        <taxon>Patellogastropoda</taxon>
        <taxon>Patelloidea</taxon>
        <taxon>Patellidae</taxon>
        <taxon>Patella</taxon>
    </lineage>
</organism>
<evidence type="ECO:0000256" key="2">
    <source>
        <dbReference type="ARBA" id="ARBA00005716"/>
    </source>
</evidence>
<dbReference type="InterPro" id="IPR019364">
    <property type="entry name" value="Mediatior_Med8_fun/met"/>
</dbReference>
<gene>
    <name evidence="7" type="primary">MED8</name>
    <name evidence="9" type="ORF">SNE40_011975</name>
</gene>
<keyword evidence="4 7" id="KW-0010">Activator</keyword>
<comment type="subcellular location">
    <subcellularLocation>
        <location evidence="1 7">Nucleus</location>
    </subcellularLocation>
</comment>
<dbReference type="EMBL" id="JAZGQO010000008">
    <property type="protein sequence ID" value="KAK6179666.1"/>
    <property type="molecule type" value="Genomic_DNA"/>
</dbReference>
<dbReference type="PANTHER" id="PTHR13074:SF9">
    <property type="entry name" value="MEDIATOR OF RNA POLYMERASE II TRANSCRIPTION SUBUNIT 8"/>
    <property type="match status" value="1"/>
</dbReference>
<accession>A0AAN8PV27</accession>
<dbReference type="Proteomes" id="UP001347796">
    <property type="component" value="Unassembled WGS sequence"/>
</dbReference>
<evidence type="ECO:0000256" key="1">
    <source>
        <dbReference type="ARBA" id="ARBA00004123"/>
    </source>
</evidence>
<keyword evidence="10" id="KW-1185">Reference proteome</keyword>
<feature type="compositionally biased region" description="Low complexity" evidence="8">
    <location>
        <begin position="196"/>
        <end position="219"/>
    </location>
</feature>
<evidence type="ECO:0000313" key="10">
    <source>
        <dbReference type="Proteomes" id="UP001347796"/>
    </source>
</evidence>
<evidence type="ECO:0000256" key="6">
    <source>
        <dbReference type="ARBA" id="ARBA00023242"/>
    </source>
</evidence>
<evidence type="ECO:0000256" key="4">
    <source>
        <dbReference type="ARBA" id="ARBA00023159"/>
    </source>
</evidence>
<comment type="similarity">
    <text evidence="2 7">Belongs to the Mediator complex subunit 8 family.</text>
</comment>
<keyword evidence="6 7" id="KW-0539">Nucleus</keyword>
<sequence length="243" mass="27277">MQKEEKQLESSLADITAKVADIKNALASFLYKLENEFATLNWPTMLDNFALISSNMNSLSRVLRGDKIPALRNFTLFPVLLSPDTDQELAKLTEGRLFMCNHEVVPDYLRTKPETEVEDKINQLHTKANSITSDNAQKQLNNLNKITSNILDIINSYREEWDNDSKQKTQQPQTSSQSETNTLIAAISMGKGLRLQSQMPQQSQQPSPGMQQQSQKPMPVGKMQSSVKTTIRAGSAGHPYPRP</sequence>
<comment type="caution">
    <text evidence="9">The sequence shown here is derived from an EMBL/GenBank/DDBJ whole genome shotgun (WGS) entry which is preliminary data.</text>
</comment>
<reference evidence="9 10" key="1">
    <citation type="submission" date="2024-01" db="EMBL/GenBank/DDBJ databases">
        <title>The genome of the rayed Mediterranean limpet Patella caerulea (Linnaeus, 1758).</title>
        <authorList>
            <person name="Anh-Thu Weber A."/>
            <person name="Halstead-Nussloch G."/>
        </authorList>
    </citation>
    <scope>NUCLEOTIDE SEQUENCE [LARGE SCALE GENOMIC DNA]</scope>
    <source>
        <strain evidence="9">AATW-2023a</strain>
        <tissue evidence="9">Whole specimen</tissue>
    </source>
</reference>
<dbReference type="PANTHER" id="PTHR13074">
    <property type="entry name" value="MEDIATOR OF RNA POLYMERASE II TRANSCRIPTION SUBUNIT 8"/>
    <property type="match status" value="1"/>
</dbReference>
<dbReference type="GO" id="GO:0003712">
    <property type="term" value="F:transcription coregulator activity"/>
    <property type="evidence" value="ECO:0007669"/>
    <property type="project" value="InterPro"/>
</dbReference>
<dbReference type="GO" id="GO:0070847">
    <property type="term" value="C:core mediator complex"/>
    <property type="evidence" value="ECO:0007669"/>
    <property type="project" value="TreeGrafter"/>
</dbReference>
<keyword evidence="5 7" id="KW-0804">Transcription</keyword>
<dbReference type="GO" id="GO:0016592">
    <property type="term" value="C:mediator complex"/>
    <property type="evidence" value="ECO:0007669"/>
    <property type="project" value="InterPro"/>
</dbReference>
<evidence type="ECO:0000256" key="8">
    <source>
        <dbReference type="SAM" id="MobiDB-lite"/>
    </source>
</evidence>
<proteinExistence type="inferred from homology"/>
<dbReference type="GO" id="GO:0006357">
    <property type="term" value="P:regulation of transcription by RNA polymerase II"/>
    <property type="evidence" value="ECO:0007669"/>
    <property type="project" value="InterPro"/>
</dbReference>
<evidence type="ECO:0000313" key="9">
    <source>
        <dbReference type="EMBL" id="KAK6179666.1"/>
    </source>
</evidence>
<dbReference type="AlphaFoldDB" id="A0AAN8PV27"/>
<comment type="function">
    <text evidence="7">Component of the Mediator complex, a coactivator involved in the regulated transcription of nearly all RNA polymerase II-dependent genes. Mediator functions as a bridge to convey information from gene-specific regulatory proteins to the basal RNA polymerase II transcription machinery. Mediator is recruited to promoters by direct interactions with regulatory proteins and serves as a scaffold for the assembly of a functional preinitiation complex with RNA polymerase II and the general transcription factors.</text>
</comment>
<dbReference type="Gene3D" id="1.20.58.1710">
    <property type="match status" value="1"/>
</dbReference>
<comment type="subunit">
    <text evidence="7">Component of the Mediator complex.</text>
</comment>
<protein>
    <recommendedName>
        <fullName evidence="7">Mediator of RNA polymerase II transcription subunit 8</fullName>
    </recommendedName>
    <alternativeName>
        <fullName evidence="7">Mediator complex subunit 8</fullName>
    </alternativeName>
</protein>
<feature type="region of interest" description="Disordered" evidence="8">
    <location>
        <begin position="193"/>
        <end position="243"/>
    </location>
</feature>
<evidence type="ECO:0000256" key="5">
    <source>
        <dbReference type="ARBA" id="ARBA00023163"/>
    </source>
</evidence>
<name>A0AAN8PV27_PATCE</name>